<protein>
    <submittedName>
        <fullName evidence="1">Uncharacterized protein</fullName>
    </submittedName>
</protein>
<organism evidence="1 2">
    <name type="scientific">Collinsella intestinalis DSM 13280</name>
    <dbReference type="NCBI Taxonomy" id="521003"/>
    <lineage>
        <taxon>Bacteria</taxon>
        <taxon>Bacillati</taxon>
        <taxon>Actinomycetota</taxon>
        <taxon>Coriobacteriia</taxon>
        <taxon>Coriobacteriales</taxon>
        <taxon>Coriobacteriaceae</taxon>
        <taxon>Collinsella</taxon>
    </lineage>
</organism>
<reference evidence="1 2" key="1">
    <citation type="submission" date="2009-04" db="EMBL/GenBank/DDBJ databases">
        <authorList>
            <person name="Weinstock G."/>
            <person name="Sodergren E."/>
            <person name="Clifton S."/>
            <person name="Fulton L."/>
            <person name="Fulton B."/>
            <person name="Courtney L."/>
            <person name="Fronick C."/>
            <person name="Harrison M."/>
            <person name="Strong C."/>
            <person name="Farmer C."/>
            <person name="Delahaunty K."/>
            <person name="Markovic C."/>
            <person name="Hall O."/>
            <person name="Minx P."/>
            <person name="Tomlinson C."/>
            <person name="Mitreva M."/>
            <person name="Nelson J."/>
            <person name="Hou S."/>
            <person name="Wollam A."/>
            <person name="Pepin K.H."/>
            <person name="Johnson M."/>
            <person name="Bhonagiri V."/>
            <person name="Nash W.E."/>
            <person name="Warren W."/>
            <person name="Chinwalla A."/>
            <person name="Mardis E.R."/>
            <person name="Wilson R.K."/>
        </authorList>
    </citation>
    <scope>NUCLEOTIDE SEQUENCE [LARGE SCALE GENOMIC DNA]</scope>
    <source>
        <strain evidence="1 2">DSM 13280</strain>
    </source>
</reference>
<name>C4F7E9_9ACTN</name>
<accession>C4F7E9</accession>
<dbReference type="EMBL" id="ABXH02000002">
    <property type="protein sequence ID" value="EEP45172.1"/>
    <property type="molecule type" value="Genomic_DNA"/>
</dbReference>
<dbReference type="HOGENOM" id="CLU_3249998_0_0_11"/>
<gene>
    <name evidence="1" type="ORF">COLINT_01964</name>
</gene>
<dbReference type="Proteomes" id="UP000003295">
    <property type="component" value="Unassembled WGS sequence"/>
</dbReference>
<evidence type="ECO:0000313" key="2">
    <source>
        <dbReference type="Proteomes" id="UP000003295"/>
    </source>
</evidence>
<evidence type="ECO:0000313" key="1">
    <source>
        <dbReference type="EMBL" id="EEP45172.1"/>
    </source>
</evidence>
<sequence length="42" mass="4435">MLRDGDRSSTRRAGRGYDGQIGACAGSATSFILPIPRMGHQA</sequence>
<proteinExistence type="predicted"/>
<comment type="caution">
    <text evidence="1">The sequence shown here is derived from an EMBL/GenBank/DDBJ whole genome shotgun (WGS) entry which is preliminary data.</text>
</comment>
<dbReference type="AlphaFoldDB" id="C4F7E9"/>
<dbReference type="STRING" id="521003.COLINT_01964"/>